<evidence type="ECO:0000259" key="1">
    <source>
        <dbReference type="PROSITE" id="PS50181"/>
    </source>
</evidence>
<feature type="domain" description="F-box" evidence="1">
    <location>
        <begin position="37"/>
        <end position="83"/>
    </location>
</feature>
<proteinExistence type="predicted"/>
<keyword evidence="3" id="KW-1185">Reference proteome</keyword>
<protein>
    <recommendedName>
        <fullName evidence="1">F-box domain-containing protein</fullName>
    </recommendedName>
</protein>
<comment type="caution">
    <text evidence="2">The sequence shown here is derived from an EMBL/GenBank/DDBJ whole genome shotgun (WGS) entry which is preliminary data.</text>
</comment>
<sequence>MKEESIDASDDRFCARSIVTRFRTRSFVRRSRPRISDVPFGSLPENCIACILSFTSPRDTCRLATLSSRFRSAAESDQVWTKFLSSDYQDVLSRIDASDPVHLSSKREIFFGLNDHILIDGGKKSIAMDKTTGKICLMISTKELEFSQLSRDENPCWDYHTLAESRFTNVAIHKICRDMSWYLYAELKTNQLSDNTTYIVYLVYKLKVHDELDMLDEPVVGDAMMTDISLGDDDDNDDTVSESWSSLYSKEALDQTCKHLSEEAIQTSYYFPNVREDRRWMEVVLGEFDNNNDDGNEKVFVRCCWFHCVKLDFVIEGIEFRPKIL</sequence>
<dbReference type="Pfam" id="PF12937">
    <property type="entry name" value="F-box-like"/>
    <property type="match status" value="1"/>
</dbReference>
<dbReference type="OMA" id="ICLMIST"/>
<reference evidence="3" key="1">
    <citation type="journal article" date="2016" name="Nature">
        <title>The genome of the seagrass Zostera marina reveals angiosperm adaptation to the sea.</title>
        <authorList>
            <person name="Olsen J.L."/>
            <person name="Rouze P."/>
            <person name="Verhelst B."/>
            <person name="Lin Y.-C."/>
            <person name="Bayer T."/>
            <person name="Collen J."/>
            <person name="Dattolo E."/>
            <person name="De Paoli E."/>
            <person name="Dittami S."/>
            <person name="Maumus F."/>
            <person name="Michel G."/>
            <person name="Kersting A."/>
            <person name="Lauritano C."/>
            <person name="Lohaus R."/>
            <person name="Toepel M."/>
            <person name="Tonon T."/>
            <person name="Vanneste K."/>
            <person name="Amirebrahimi M."/>
            <person name="Brakel J."/>
            <person name="Bostroem C."/>
            <person name="Chovatia M."/>
            <person name="Grimwood J."/>
            <person name="Jenkins J.W."/>
            <person name="Jueterbock A."/>
            <person name="Mraz A."/>
            <person name="Stam W.T."/>
            <person name="Tice H."/>
            <person name="Bornberg-Bauer E."/>
            <person name="Green P.J."/>
            <person name="Pearson G.A."/>
            <person name="Procaccini G."/>
            <person name="Duarte C.M."/>
            <person name="Schmutz J."/>
            <person name="Reusch T.B.H."/>
            <person name="Van de Peer Y."/>
        </authorList>
    </citation>
    <scope>NUCLEOTIDE SEQUENCE [LARGE SCALE GENOMIC DNA]</scope>
    <source>
        <strain evidence="3">cv. Finnish</strain>
    </source>
</reference>
<dbReference type="EMBL" id="LFYR01000589">
    <property type="protein sequence ID" value="KMZ73228.1"/>
    <property type="molecule type" value="Genomic_DNA"/>
</dbReference>
<dbReference type="Gene3D" id="1.20.1280.50">
    <property type="match status" value="1"/>
</dbReference>
<dbReference type="InterPro" id="IPR001810">
    <property type="entry name" value="F-box_dom"/>
</dbReference>
<dbReference type="PANTHER" id="PTHR32278">
    <property type="entry name" value="F-BOX DOMAIN-CONTAINING PROTEIN"/>
    <property type="match status" value="1"/>
</dbReference>
<dbReference type="Pfam" id="PF14299">
    <property type="entry name" value="PP2"/>
    <property type="match status" value="1"/>
</dbReference>
<organism evidence="2 3">
    <name type="scientific">Zostera marina</name>
    <name type="common">Eelgrass</name>
    <dbReference type="NCBI Taxonomy" id="29655"/>
    <lineage>
        <taxon>Eukaryota</taxon>
        <taxon>Viridiplantae</taxon>
        <taxon>Streptophyta</taxon>
        <taxon>Embryophyta</taxon>
        <taxon>Tracheophyta</taxon>
        <taxon>Spermatophyta</taxon>
        <taxon>Magnoliopsida</taxon>
        <taxon>Liliopsida</taxon>
        <taxon>Zosteraceae</taxon>
        <taxon>Zostera</taxon>
    </lineage>
</organism>
<dbReference type="SMART" id="SM00256">
    <property type="entry name" value="FBOX"/>
    <property type="match status" value="1"/>
</dbReference>
<dbReference type="InterPro" id="IPR025886">
    <property type="entry name" value="PP2-like"/>
</dbReference>
<evidence type="ECO:0000313" key="2">
    <source>
        <dbReference type="EMBL" id="KMZ73228.1"/>
    </source>
</evidence>
<dbReference type="InterPro" id="IPR036047">
    <property type="entry name" value="F-box-like_dom_sf"/>
</dbReference>
<dbReference type="PANTHER" id="PTHR32278:SF111">
    <property type="entry name" value="F-BOX PROTEIN PP2-B12-RELATED"/>
    <property type="match status" value="1"/>
</dbReference>
<gene>
    <name evidence="2" type="ORF">ZOSMA_150G00300</name>
</gene>
<dbReference type="SUPFAM" id="SSF81383">
    <property type="entry name" value="F-box domain"/>
    <property type="match status" value="1"/>
</dbReference>
<name>A0A0K9PW19_ZOSMR</name>
<dbReference type="PROSITE" id="PS50181">
    <property type="entry name" value="FBOX"/>
    <property type="match status" value="1"/>
</dbReference>
<evidence type="ECO:0000313" key="3">
    <source>
        <dbReference type="Proteomes" id="UP000036987"/>
    </source>
</evidence>
<accession>A0A0K9PW19</accession>
<dbReference type="OrthoDB" id="1927826at2759"/>
<dbReference type="Proteomes" id="UP000036987">
    <property type="component" value="Unassembled WGS sequence"/>
</dbReference>
<dbReference type="AlphaFoldDB" id="A0A0K9PW19"/>
<dbReference type="CDD" id="cd22162">
    <property type="entry name" value="F-box_AtSKIP3-like"/>
    <property type="match status" value="1"/>
</dbReference>
<dbReference type="STRING" id="29655.A0A0K9PW19"/>